<proteinExistence type="predicted"/>
<dbReference type="EnsemblMetazoa" id="CJA36613.1">
    <property type="protein sequence ID" value="CJA36613.1"/>
    <property type="gene ID" value="WBGene00212460"/>
</dbReference>
<accession>A0A8R1EMF9</accession>
<reference evidence="2" key="1">
    <citation type="submission" date="2010-08" db="EMBL/GenBank/DDBJ databases">
        <authorList>
            <consortium name="Caenorhabditis japonica Sequencing Consortium"/>
            <person name="Wilson R.K."/>
        </authorList>
    </citation>
    <scope>NUCLEOTIDE SEQUENCE [LARGE SCALE GENOMIC DNA]</scope>
    <source>
        <strain evidence="2">DF5081</strain>
    </source>
</reference>
<protein>
    <submittedName>
        <fullName evidence="1">Uncharacterized protein</fullName>
    </submittedName>
</protein>
<name>A0A8R1EMF9_CAEJA</name>
<dbReference type="AlphaFoldDB" id="A0A8R1EMF9"/>
<keyword evidence="2" id="KW-1185">Reference proteome</keyword>
<organism evidence="1 2">
    <name type="scientific">Caenorhabditis japonica</name>
    <dbReference type="NCBI Taxonomy" id="281687"/>
    <lineage>
        <taxon>Eukaryota</taxon>
        <taxon>Metazoa</taxon>
        <taxon>Ecdysozoa</taxon>
        <taxon>Nematoda</taxon>
        <taxon>Chromadorea</taxon>
        <taxon>Rhabditida</taxon>
        <taxon>Rhabditina</taxon>
        <taxon>Rhabditomorpha</taxon>
        <taxon>Rhabditoidea</taxon>
        <taxon>Rhabditidae</taxon>
        <taxon>Peloderinae</taxon>
        <taxon>Caenorhabditis</taxon>
    </lineage>
</organism>
<sequence>MWTSSSRMLILPVDMEAIIDDSIANTTGNQVSWIKGHVRWIGEQLAEQRSLPRAAFFRPDIKNVGSISFAALEGFGPILERREQRYNEMANDSSLSV</sequence>
<dbReference type="Proteomes" id="UP000005237">
    <property type="component" value="Unassembled WGS sequence"/>
</dbReference>
<evidence type="ECO:0000313" key="1">
    <source>
        <dbReference type="EnsemblMetazoa" id="CJA36613.1"/>
    </source>
</evidence>
<evidence type="ECO:0000313" key="2">
    <source>
        <dbReference type="Proteomes" id="UP000005237"/>
    </source>
</evidence>
<reference evidence="1" key="2">
    <citation type="submission" date="2022-06" db="UniProtKB">
        <authorList>
            <consortium name="EnsemblMetazoa"/>
        </authorList>
    </citation>
    <scope>IDENTIFICATION</scope>
    <source>
        <strain evidence="1">DF5081</strain>
    </source>
</reference>